<feature type="domain" description="Reverse transcriptase" evidence="2">
    <location>
        <begin position="91"/>
        <end position="195"/>
    </location>
</feature>
<feature type="compositionally biased region" description="Polar residues" evidence="1">
    <location>
        <begin position="1"/>
        <end position="11"/>
    </location>
</feature>
<dbReference type="PANTHER" id="PTHR24559:SF444">
    <property type="entry name" value="REVERSE TRANSCRIPTASE DOMAIN-CONTAINING PROTEIN"/>
    <property type="match status" value="1"/>
</dbReference>
<organism evidence="3 4">
    <name type="scientific">Cymbomonas tetramitiformis</name>
    <dbReference type="NCBI Taxonomy" id="36881"/>
    <lineage>
        <taxon>Eukaryota</taxon>
        <taxon>Viridiplantae</taxon>
        <taxon>Chlorophyta</taxon>
        <taxon>Pyramimonadophyceae</taxon>
        <taxon>Pyramimonadales</taxon>
        <taxon>Pyramimonadaceae</taxon>
        <taxon>Cymbomonas</taxon>
    </lineage>
</organism>
<dbReference type="InterPro" id="IPR000477">
    <property type="entry name" value="RT_dom"/>
</dbReference>
<dbReference type="InterPro" id="IPR043128">
    <property type="entry name" value="Rev_trsase/Diguanyl_cyclase"/>
</dbReference>
<dbReference type="AlphaFoldDB" id="A0AAE0BRL0"/>
<feature type="region of interest" description="Disordered" evidence="1">
    <location>
        <begin position="1"/>
        <end position="44"/>
    </location>
</feature>
<sequence length="213" mass="24055">MRSSGENSEAQQRSRGENEESKQAATKATPPDEEDDEEVPQWVGDELERLKKVYETVVGMELPKGVVDREHTSPLKTDPYYKDRVSPLLMVPKPSNLKELRLVIDYQPINEIAVKDRYPLPDVQSLIDDLQGATILSNADALWGFWQVPMDPDAVAEKTAMSTPFGAYEWLVMPTGLSNSPSCWQRMIQSYLGHLPFVREAVTTYSPEITARE</sequence>
<name>A0AAE0BRL0_9CHLO</name>
<accession>A0AAE0BRL0</accession>
<evidence type="ECO:0000256" key="1">
    <source>
        <dbReference type="SAM" id="MobiDB-lite"/>
    </source>
</evidence>
<reference evidence="3 4" key="1">
    <citation type="journal article" date="2015" name="Genome Biol. Evol.">
        <title>Comparative Genomics of a Bacterivorous Green Alga Reveals Evolutionary Causalities and Consequences of Phago-Mixotrophic Mode of Nutrition.</title>
        <authorList>
            <person name="Burns J.A."/>
            <person name="Paasch A."/>
            <person name="Narechania A."/>
            <person name="Kim E."/>
        </authorList>
    </citation>
    <scope>NUCLEOTIDE SEQUENCE [LARGE SCALE GENOMIC DNA]</scope>
    <source>
        <strain evidence="3 4">PLY_AMNH</strain>
    </source>
</reference>
<protein>
    <recommendedName>
        <fullName evidence="2">Reverse transcriptase domain-containing protein</fullName>
    </recommendedName>
</protein>
<dbReference type="Pfam" id="PF00078">
    <property type="entry name" value="RVT_1"/>
    <property type="match status" value="1"/>
</dbReference>
<proteinExistence type="predicted"/>
<dbReference type="PANTHER" id="PTHR24559">
    <property type="entry name" value="TRANSPOSON TY3-I GAG-POL POLYPROTEIN"/>
    <property type="match status" value="1"/>
</dbReference>
<comment type="caution">
    <text evidence="3">The sequence shown here is derived from an EMBL/GenBank/DDBJ whole genome shotgun (WGS) entry which is preliminary data.</text>
</comment>
<dbReference type="Proteomes" id="UP001190700">
    <property type="component" value="Unassembled WGS sequence"/>
</dbReference>
<dbReference type="InterPro" id="IPR053134">
    <property type="entry name" value="RNA-dir_DNA_polymerase"/>
</dbReference>
<feature type="compositionally biased region" description="Basic and acidic residues" evidence="1">
    <location>
        <begin position="12"/>
        <end position="22"/>
    </location>
</feature>
<evidence type="ECO:0000313" key="4">
    <source>
        <dbReference type="Proteomes" id="UP001190700"/>
    </source>
</evidence>
<evidence type="ECO:0000259" key="2">
    <source>
        <dbReference type="Pfam" id="PF00078"/>
    </source>
</evidence>
<dbReference type="Gene3D" id="3.30.70.270">
    <property type="match status" value="1"/>
</dbReference>
<dbReference type="SUPFAM" id="SSF56672">
    <property type="entry name" value="DNA/RNA polymerases"/>
    <property type="match status" value="1"/>
</dbReference>
<keyword evidence="4" id="KW-1185">Reference proteome</keyword>
<dbReference type="CDD" id="cd01647">
    <property type="entry name" value="RT_LTR"/>
    <property type="match status" value="1"/>
</dbReference>
<evidence type="ECO:0000313" key="3">
    <source>
        <dbReference type="EMBL" id="KAK3240590.1"/>
    </source>
</evidence>
<dbReference type="Gene3D" id="3.10.10.10">
    <property type="entry name" value="HIV Type 1 Reverse Transcriptase, subunit A, domain 1"/>
    <property type="match status" value="1"/>
</dbReference>
<gene>
    <name evidence="3" type="ORF">CYMTET_49575</name>
</gene>
<dbReference type="InterPro" id="IPR043502">
    <property type="entry name" value="DNA/RNA_pol_sf"/>
</dbReference>
<dbReference type="EMBL" id="LGRX02033597">
    <property type="protein sequence ID" value="KAK3240590.1"/>
    <property type="molecule type" value="Genomic_DNA"/>
</dbReference>